<name>A0ABT1X378_9PROT</name>
<protein>
    <submittedName>
        <fullName evidence="1">Uncharacterized protein</fullName>
    </submittedName>
</protein>
<comment type="caution">
    <text evidence="1">The sequence shown here is derived from an EMBL/GenBank/DDBJ whole genome shotgun (WGS) entry which is preliminary data.</text>
</comment>
<dbReference type="RefSeq" id="WP_257716226.1">
    <property type="nucleotide sequence ID" value="NZ_JANJOU010000008.1"/>
</dbReference>
<reference evidence="1 2" key="1">
    <citation type="submission" date="2022-06" db="EMBL/GenBank/DDBJ databases">
        <title>Roseomonas CN29.</title>
        <authorList>
            <person name="Cheng Y."/>
            <person name="He X."/>
        </authorList>
    </citation>
    <scope>NUCLEOTIDE SEQUENCE [LARGE SCALE GENOMIC DNA]</scope>
    <source>
        <strain evidence="1 2">CN29</strain>
    </source>
</reference>
<gene>
    <name evidence="1" type="ORF">NRP21_10875</name>
</gene>
<dbReference type="Proteomes" id="UP001524642">
    <property type="component" value="Unassembled WGS sequence"/>
</dbReference>
<keyword evidence="2" id="KW-1185">Reference proteome</keyword>
<sequence length="84" mass="9628">MEELLSLLEPRIEAMAQGGTAERQEAARLRRLLRHRRMMLALFEDRPALAARHAGELLPDLALLHPYVRASVHSTLLQAPRRLR</sequence>
<dbReference type="EMBL" id="JANJOU010000008">
    <property type="protein sequence ID" value="MCR0982553.1"/>
    <property type="molecule type" value="Genomic_DNA"/>
</dbReference>
<organism evidence="1 2">
    <name type="scientific">Roseomonas populi</name>
    <dbReference type="NCBI Taxonomy" id="3121582"/>
    <lineage>
        <taxon>Bacteria</taxon>
        <taxon>Pseudomonadati</taxon>
        <taxon>Pseudomonadota</taxon>
        <taxon>Alphaproteobacteria</taxon>
        <taxon>Acetobacterales</taxon>
        <taxon>Roseomonadaceae</taxon>
        <taxon>Roseomonas</taxon>
    </lineage>
</organism>
<proteinExistence type="predicted"/>
<evidence type="ECO:0000313" key="1">
    <source>
        <dbReference type="EMBL" id="MCR0982553.1"/>
    </source>
</evidence>
<accession>A0ABT1X378</accession>
<evidence type="ECO:0000313" key="2">
    <source>
        <dbReference type="Proteomes" id="UP001524642"/>
    </source>
</evidence>